<protein>
    <submittedName>
        <fullName evidence="1">Uncharacterized protein</fullName>
    </submittedName>
</protein>
<keyword evidence="2" id="KW-1185">Reference proteome</keyword>
<reference evidence="1" key="1">
    <citation type="submission" date="2017-05" db="EMBL/GenBank/DDBJ databases">
        <authorList>
            <person name="Imhoff J.F."/>
            <person name="Rahn T."/>
            <person name="Kuenzel S."/>
            <person name="Neulinger S.C."/>
        </authorList>
    </citation>
    <scope>NUCLEOTIDE SEQUENCE</scope>
    <source>
        <strain evidence="1">LMG 28126</strain>
    </source>
</reference>
<accession>A0A934TK55</accession>
<reference evidence="1" key="2">
    <citation type="journal article" date="2020" name="Microorganisms">
        <title>Osmotic Adaptation and Compatible Solute Biosynthesis of Phototrophic Bacteria as Revealed from Genome Analyses.</title>
        <authorList>
            <person name="Imhoff J.F."/>
            <person name="Rahn T."/>
            <person name="Kunzel S."/>
            <person name="Keller A."/>
            <person name="Neulinger S.C."/>
        </authorList>
    </citation>
    <scope>NUCLEOTIDE SEQUENCE</scope>
    <source>
        <strain evidence="1">LMG 28126</strain>
    </source>
</reference>
<sequence>MVAASGPETGPQQPPESAWQLVLLLWGTKYPVAEVNHLIAAIRAAAAPAPARIVLLGDRPHEGLAPGVRQRDIPQAFRAPRFMAQGCQAKLAMFADGLVPPDLPAVYVDIDTVVLGNLARLVG</sequence>
<gene>
    <name evidence="1" type="ORF">CCR87_06880</name>
</gene>
<name>A0A934TK55_9RHOB</name>
<dbReference type="Proteomes" id="UP000706333">
    <property type="component" value="Unassembled WGS sequence"/>
</dbReference>
<feature type="non-terminal residue" evidence="1">
    <location>
        <position position="123"/>
    </location>
</feature>
<dbReference type="EMBL" id="NHSD01000201">
    <property type="protein sequence ID" value="MBK5927069.1"/>
    <property type="molecule type" value="Genomic_DNA"/>
</dbReference>
<organism evidence="1 2">
    <name type="scientific">Rhodobaculum claviforme</name>
    <dbReference type="NCBI Taxonomy" id="1549854"/>
    <lineage>
        <taxon>Bacteria</taxon>
        <taxon>Pseudomonadati</taxon>
        <taxon>Pseudomonadota</taxon>
        <taxon>Alphaproteobacteria</taxon>
        <taxon>Rhodobacterales</taxon>
        <taxon>Paracoccaceae</taxon>
        <taxon>Rhodobaculum</taxon>
    </lineage>
</organism>
<proteinExistence type="predicted"/>
<evidence type="ECO:0000313" key="1">
    <source>
        <dbReference type="EMBL" id="MBK5927069.1"/>
    </source>
</evidence>
<dbReference type="RefSeq" id="WP_201156836.1">
    <property type="nucleotide sequence ID" value="NZ_NHSD01000201.1"/>
</dbReference>
<evidence type="ECO:0000313" key="2">
    <source>
        <dbReference type="Proteomes" id="UP000706333"/>
    </source>
</evidence>
<comment type="caution">
    <text evidence="1">The sequence shown here is derived from an EMBL/GenBank/DDBJ whole genome shotgun (WGS) entry which is preliminary data.</text>
</comment>
<dbReference type="AlphaFoldDB" id="A0A934TK55"/>